<keyword evidence="4" id="KW-0812">Transmembrane</keyword>
<dbReference type="Proteomes" id="UP001501920">
    <property type="component" value="Chromosome 17"/>
</dbReference>
<dbReference type="PANTHER" id="PTHR15427:SF33">
    <property type="entry name" value="COLLAGEN IV NC1 DOMAIN-CONTAINING PROTEIN"/>
    <property type="match status" value="1"/>
</dbReference>
<accession>A0AAR2LJF2</accession>
<dbReference type="PROSITE" id="PS50871">
    <property type="entry name" value="C1Q"/>
    <property type="match status" value="1"/>
</dbReference>
<evidence type="ECO:0000256" key="5">
    <source>
        <dbReference type="SAM" id="SignalP"/>
    </source>
</evidence>
<evidence type="ECO:0000313" key="7">
    <source>
        <dbReference type="Ensembl" id="ENSPNAP00000074884.1"/>
    </source>
</evidence>
<keyword evidence="2" id="KW-0964">Secreted</keyword>
<evidence type="ECO:0000256" key="1">
    <source>
        <dbReference type="ARBA" id="ARBA00004498"/>
    </source>
</evidence>
<evidence type="ECO:0000256" key="2">
    <source>
        <dbReference type="ARBA" id="ARBA00022525"/>
    </source>
</evidence>
<comment type="subcellular location">
    <subcellularLocation>
        <location evidence="1">Secreted</location>
        <location evidence="1">Extracellular space</location>
        <location evidence="1">Extracellular matrix</location>
    </subcellularLocation>
</comment>
<keyword evidence="5" id="KW-0732">Signal</keyword>
<dbReference type="Gene3D" id="2.60.120.40">
    <property type="match status" value="1"/>
</dbReference>
<feature type="chain" id="PRO_5043736767" description="C1q domain-containing protein" evidence="5">
    <location>
        <begin position="24"/>
        <end position="234"/>
    </location>
</feature>
<dbReference type="GO" id="GO:0005581">
    <property type="term" value="C:collagen trimer"/>
    <property type="evidence" value="ECO:0007669"/>
    <property type="project" value="UniProtKB-KW"/>
</dbReference>
<evidence type="ECO:0000256" key="3">
    <source>
        <dbReference type="ARBA" id="ARBA00022530"/>
    </source>
</evidence>
<feature type="transmembrane region" description="Helical" evidence="4">
    <location>
        <begin position="145"/>
        <end position="166"/>
    </location>
</feature>
<dbReference type="GeneTree" id="ENSGT00940000163520"/>
<dbReference type="InterPro" id="IPR008983">
    <property type="entry name" value="Tumour_necrosis_fac-like_dom"/>
</dbReference>
<reference evidence="7" key="3">
    <citation type="submission" date="2025-09" db="UniProtKB">
        <authorList>
            <consortium name="Ensembl"/>
        </authorList>
    </citation>
    <scope>IDENTIFICATION</scope>
</reference>
<dbReference type="Ensembl" id="ENSPNAT00000066573.1">
    <property type="protein sequence ID" value="ENSPNAP00000074884.1"/>
    <property type="gene ID" value="ENSPNAG00000031597.1"/>
</dbReference>
<keyword evidence="3" id="KW-0272">Extracellular matrix</keyword>
<feature type="domain" description="C1q" evidence="6">
    <location>
        <begin position="91"/>
        <end position="234"/>
    </location>
</feature>
<evidence type="ECO:0000259" key="6">
    <source>
        <dbReference type="PROSITE" id="PS50871"/>
    </source>
</evidence>
<dbReference type="SMART" id="SM00110">
    <property type="entry name" value="C1Q"/>
    <property type="match status" value="1"/>
</dbReference>
<protein>
    <recommendedName>
        <fullName evidence="6">C1q domain-containing protein</fullName>
    </recommendedName>
</protein>
<reference evidence="7 8" key="1">
    <citation type="submission" date="2020-10" db="EMBL/GenBank/DDBJ databases">
        <title>Pygocentrus nattereri (red-bellied piranha) genome, fPygNat1, primary haplotype.</title>
        <authorList>
            <person name="Myers G."/>
            <person name="Meyer A."/>
            <person name="Karagic N."/>
            <person name="Pippel M."/>
            <person name="Winkler S."/>
            <person name="Tracey A."/>
            <person name="Wood J."/>
            <person name="Formenti G."/>
            <person name="Howe K."/>
            <person name="Fedrigo O."/>
            <person name="Jarvis E.D."/>
        </authorList>
    </citation>
    <scope>NUCLEOTIDE SEQUENCE [LARGE SCALE GENOMIC DNA]</scope>
</reference>
<dbReference type="SUPFAM" id="SSF49842">
    <property type="entry name" value="TNF-like"/>
    <property type="match status" value="1"/>
</dbReference>
<feature type="signal peptide" evidence="5">
    <location>
        <begin position="1"/>
        <end position="23"/>
    </location>
</feature>
<keyword evidence="8" id="KW-1185">Reference proteome</keyword>
<sequence>MYDSVLFPNPGIVFLCLLGCSLAQNLTYSWNGPGTSSQGDPNAANECLTDTQTCGCCLMQKQMWRMETFFNMSLAELQRGLERAQGVLNTMRSSRSAFSVALTDTRRCVGPNRADVVVQYQSVFINLGDGYSVSTGVFTVPRSGVYALALTVYSDAGAVGVLLAACGRMRRNGRVIAALNEYNTQDQEDSATVVLAVQMQAGDKVDVILPATCYLCDDNSHYNTFSGFLLYATD</sequence>
<name>A0AAR2LJF2_PYGNA</name>
<organism evidence="7 8">
    <name type="scientific">Pygocentrus nattereri</name>
    <name type="common">Red-bellied piranha</name>
    <dbReference type="NCBI Taxonomy" id="42514"/>
    <lineage>
        <taxon>Eukaryota</taxon>
        <taxon>Metazoa</taxon>
        <taxon>Chordata</taxon>
        <taxon>Craniata</taxon>
        <taxon>Vertebrata</taxon>
        <taxon>Euteleostomi</taxon>
        <taxon>Actinopterygii</taxon>
        <taxon>Neopterygii</taxon>
        <taxon>Teleostei</taxon>
        <taxon>Ostariophysi</taxon>
        <taxon>Characiformes</taxon>
        <taxon>Characoidei</taxon>
        <taxon>Pygocentrus</taxon>
    </lineage>
</organism>
<keyword evidence="4" id="KW-0472">Membrane</keyword>
<dbReference type="InterPro" id="IPR050392">
    <property type="entry name" value="Collagen/C1q_domain"/>
</dbReference>
<dbReference type="InterPro" id="IPR001073">
    <property type="entry name" value="C1q_dom"/>
</dbReference>
<dbReference type="AlphaFoldDB" id="A0AAR2LJF2"/>
<dbReference type="PRINTS" id="PR00007">
    <property type="entry name" value="COMPLEMNTC1Q"/>
</dbReference>
<dbReference type="PANTHER" id="PTHR15427">
    <property type="entry name" value="EMILIN ELASTIN MICROFIBRIL INTERFACE-LOCATED PROTEIN ELASTIN MICROFIBRIL INTERFACER"/>
    <property type="match status" value="1"/>
</dbReference>
<keyword evidence="4" id="KW-1133">Transmembrane helix</keyword>
<reference evidence="7" key="2">
    <citation type="submission" date="2025-08" db="UniProtKB">
        <authorList>
            <consortium name="Ensembl"/>
        </authorList>
    </citation>
    <scope>IDENTIFICATION</scope>
</reference>
<evidence type="ECO:0000313" key="8">
    <source>
        <dbReference type="Proteomes" id="UP001501920"/>
    </source>
</evidence>
<dbReference type="Pfam" id="PF00386">
    <property type="entry name" value="C1q"/>
    <property type="match status" value="1"/>
</dbReference>
<evidence type="ECO:0000256" key="4">
    <source>
        <dbReference type="SAM" id="Phobius"/>
    </source>
</evidence>
<proteinExistence type="predicted"/>